<feature type="region of interest" description="Disordered" evidence="5">
    <location>
        <begin position="625"/>
        <end position="644"/>
    </location>
</feature>
<proteinExistence type="inferred from homology"/>
<comment type="similarity">
    <text evidence="2">Belongs to the RIX1/PELP1 family.</text>
</comment>
<protein>
    <recommendedName>
        <fullName evidence="3">Pre-rRNA-processing protein RIX1</fullName>
    </recommendedName>
</protein>
<dbReference type="InterPro" id="IPR016024">
    <property type="entry name" value="ARM-type_fold"/>
</dbReference>
<dbReference type="InterPro" id="IPR012583">
    <property type="entry name" value="RIX1_N"/>
</dbReference>
<evidence type="ECO:0000313" key="7">
    <source>
        <dbReference type="EMBL" id="KAJ1969689.1"/>
    </source>
</evidence>
<keyword evidence="8" id="KW-1185">Reference proteome</keyword>
<dbReference type="EMBL" id="JANBPY010000032">
    <property type="protein sequence ID" value="KAJ1969689.1"/>
    <property type="molecule type" value="Genomic_DNA"/>
</dbReference>
<dbReference type="GO" id="GO:0006364">
    <property type="term" value="P:rRNA processing"/>
    <property type="evidence" value="ECO:0007669"/>
    <property type="project" value="TreeGrafter"/>
</dbReference>
<comment type="subcellular location">
    <subcellularLocation>
        <location evidence="1">Nucleus</location>
    </subcellularLocation>
</comment>
<feature type="region of interest" description="Disordered" evidence="5">
    <location>
        <begin position="693"/>
        <end position="753"/>
    </location>
</feature>
<dbReference type="AlphaFoldDB" id="A0A9W8E607"/>
<feature type="compositionally biased region" description="Polar residues" evidence="5">
    <location>
        <begin position="704"/>
        <end position="728"/>
    </location>
</feature>
<feature type="domain" description="Pre-rRNA-processing protein RIX1 N-terminal" evidence="6">
    <location>
        <begin position="20"/>
        <end position="209"/>
    </location>
</feature>
<evidence type="ECO:0000256" key="2">
    <source>
        <dbReference type="ARBA" id="ARBA00010511"/>
    </source>
</evidence>
<evidence type="ECO:0000256" key="3">
    <source>
        <dbReference type="ARBA" id="ARBA00021502"/>
    </source>
</evidence>
<evidence type="ECO:0000256" key="5">
    <source>
        <dbReference type="SAM" id="MobiDB-lite"/>
    </source>
</evidence>
<evidence type="ECO:0000313" key="8">
    <source>
        <dbReference type="Proteomes" id="UP001150925"/>
    </source>
</evidence>
<dbReference type="SUPFAM" id="SSF48371">
    <property type="entry name" value="ARM repeat"/>
    <property type="match status" value="1"/>
</dbReference>
<dbReference type="GO" id="GO:0005634">
    <property type="term" value="C:nucleus"/>
    <property type="evidence" value="ECO:0007669"/>
    <property type="project" value="UniProtKB-SubCell"/>
</dbReference>
<dbReference type="OrthoDB" id="20900at2759"/>
<accession>A0A9W8E607</accession>
<name>A0A9W8E607_9FUNG</name>
<evidence type="ECO:0000256" key="1">
    <source>
        <dbReference type="ARBA" id="ARBA00004123"/>
    </source>
</evidence>
<feature type="region of interest" description="Disordered" evidence="5">
    <location>
        <begin position="446"/>
        <end position="471"/>
    </location>
</feature>
<comment type="caution">
    <text evidence="7">The sequence shown here is derived from an EMBL/GenBank/DDBJ whole genome shotgun (WGS) entry which is preliminary data.</text>
</comment>
<dbReference type="PANTHER" id="PTHR34105">
    <property type="entry name" value="PROLINE-, GLUTAMIC ACID- AND LEUCINE-RICH PROTEIN 1"/>
    <property type="match status" value="1"/>
</dbReference>
<keyword evidence="4" id="KW-0539">Nucleus</keyword>
<reference evidence="7" key="1">
    <citation type="submission" date="2022-07" db="EMBL/GenBank/DDBJ databases">
        <title>Phylogenomic reconstructions and comparative analyses of Kickxellomycotina fungi.</title>
        <authorList>
            <person name="Reynolds N.K."/>
            <person name="Stajich J.E."/>
            <person name="Barry K."/>
            <person name="Grigoriev I.V."/>
            <person name="Crous P."/>
            <person name="Smith M.E."/>
        </authorList>
    </citation>
    <scope>NUCLEOTIDE SEQUENCE</scope>
    <source>
        <strain evidence="7">RSA 1196</strain>
    </source>
</reference>
<evidence type="ECO:0000256" key="4">
    <source>
        <dbReference type="ARBA" id="ARBA00023242"/>
    </source>
</evidence>
<dbReference type="Pfam" id="PF08167">
    <property type="entry name" value="RIX1"/>
    <property type="match status" value="1"/>
</dbReference>
<organism evidence="7 8">
    <name type="scientific">Dispira parvispora</name>
    <dbReference type="NCBI Taxonomy" id="1520584"/>
    <lineage>
        <taxon>Eukaryota</taxon>
        <taxon>Fungi</taxon>
        <taxon>Fungi incertae sedis</taxon>
        <taxon>Zoopagomycota</taxon>
        <taxon>Kickxellomycotina</taxon>
        <taxon>Dimargaritomycetes</taxon>
        <taxon>Dimargaritales</taxon>
        <taxon>Dimargaritaceae</taxon>
        <taxon>Dispira</taxon>
    </lineage>
</organism>
<sequence length="753" mass="82265">MATPTLSPGPLTQRLVQMLLSQYLTNEKTLSVHVPQILATLEQYECIRHLTQISPAPPNGLVSKWFNRLCSLLQSKAESVSWSGILLLQATVRQTSLTYLSEHLVKWGNLVLGLLNRPLPVHNLTAAVETLSLIVKRTVNHPQMQRDLVTNILPKYNQALLRLVADRGDLTEPVLVAMTASITAYPNAYRPMVEKTFQRCIVFLGGEYSATSPTVIRASECLAALCGTGSRSPQTNLPHGVSVVAEHWRQYCLQLVGSIHETLDQLLETVDEPYADKYRDTTLPLSSVSPDYLAAYPRLLSRIQALACALVTLLNTHVGVPVRMPVPLLLAMVSRLAWVNVQQITLQDHGDKAAFSVVEALCPEFQLLAIKVLTGLMTSTAPHLQLHLPNLGSLFTTLLTGTASSPALLQCTYVLVNMSLSQYGSGLVRVLPSWFFKRLGQDLATNSNSSSVDIPEQSVATGKRHSKKRRTETYTADQLTAQMSSTTLLWTPVQLNAVQTATRVFSMAGQTIPASFFTAVTQEVLSQLVQSQLNETMDETNLPLIQALYECLLAIVQTPFDDRASVLPHALRLFQTAMLSSQLPIRQLGQRALTVCDHFMHPRLPALAHPPVFLTKASIDEAQHEEYDTAPSPMETSAPSVTETTPVLPEAIAESTMARKSYSSTSPVGGTQTVSNEAANSFKSVELMEDDVAAPSLPPHTHNTEATPSHTESTKISTSQLAPESSTHGIPLVEDPSDVESLPDIVDESSDDE</sequence>
<feature type="compositionally biased region" description="Polar residues" evidence="5">
    <location>
        <begin position="634"/>
        <end position="644"/>
    </location>
</feature>
<dbReference type="PANTHER" id="PTHR34105:SF1">
    <property type="entry name" value="PROLINE-, GLUTAMIC ACID- AND LEUCINE-RICH PROTEIN 1"/>
    <property type="match status" value="1"/>
</dbReference>
<dbReference type="Proteomes" id="UP001150925">
    <property type="component" value="Unassembled WGS sequence"/>
</dbReference>
<evidence type="ECO:0000259" key="6">
    <source>
        <dbReference type="Pfam" id="PF08167"/>
    </source>
</evidence>
<gene>
    <name evidence="7" type="ORF">IWQ62_000464</name>
</gene>